<evidence type="ECO:0000256" key="1">
    <source>
        <dbReference type="ARBA" id="ARBA00006336"/>
    </source>
</evidence>
<evidence type="ECO:0000256" key="5">
    <source>
        <dbReference type="ARBA" id="ARBA00037900"/>
    </source>
</evidence>
<dbReference type="GO" id="GO:0019363">
    <property type="term" value="P:pyridine nucleotide biosynthetic process"/>
    <property type="evidence" value="ECO:0007669"/>
    <property type="project" value="UniProtKB-KW"/>
</dbReference>
<dbReference type="InterPro" id="IPR036380">
    <property type="entry name" value="Isochorismatase-like_sf"/>
</dbReference>
<comment type="similarity">
    <text evidence="1">Belongs to the isochorismatase family.</text>
</comment>
<sequence>MTMTEPKRALVIVDVQNDFCAGGSLATDDGAEIAAAITEHVSERRGDYDAIVMTRDWHVDPGTHFAPAGTEPDFTQTWPVHCVAGTPGAELHEQLDVEEIAADAEFLKGLHDASYSGFDGRLGEPDLVRSGEGASAPAGPYGATAGDEAAVADDAPTLDEWLREQDVDAITVVGIATDYCVKATVLDGLDAGYDVTVLAGLTAGVAEESTAAALEEMAEAGAHVVEG</sequence>
<dbReference type="GO" id="GO:0008936">
    <property type="term" value="F:nicotinamidase activity"/>
    <property type="evidence" value="ECO:0007669"/>
    <property type="project" value="UniProtKB-EC"/>
</dbReference>
<keyword evidence="3" id="KW-0479">Metal-binding</keyword>
<keyword evidence="4 9" id="KW-0378">Hydrolase</keyword>
<dbReference type="InterPro" id="IPR052347">
    <property type="entry name" value="Isochorismatase_Nicotinamidase"/>
</dbReference>
<evidence type="ECO:0000256" key="4">
    <source>
        <dbReference type="ARBA" id="ARBA00022801"/>
    </source>
</evidence>
<dbReference type="EMBL" id="JACHNA010000001">
    <property type="protein sequence ID" value="MBB4734967.1"/>
    <property type="molecule type" value="Genomic_DNA"/>
</dbReference>
<evidence type="ECO:0000313" key="9">
    <source>
        <dbReference type="EMBL" id="MBB4734967.1"/>
    </source>
</evidence>
<comment type="caution">
    <text evidence="9">The sequence shown here is derived from an EMBL/GenBank/DDBJ whole genome shotgun (WGS) entry which is preliminary data.</text>
</comment>
<name>A0A7W7GMS0_9MICC</name>
<evidence type="ECO:0000256" key="2">
    <source>
        <dbReference type="ARBA" id="ARBA00022642"/>
    </source>
</evidence>
<dbReference type="Proteomes" id="UP000540191">
    <property type="component" value="Unassembled WGS sequence"/>
</dbReference>
<keyword evidence="10" id="KW-1185">Reference proteome</keyword>
<reference evidence="9 10" key="1">
    <citation type="submission" date="2020-08" db="EMBL/GenBank/DDBJ databases">
        <title>Sequencing the genomes of 1000 actinobacteria strains.</title>
        <authorList>
            <person name="Klenk H.-P."/>
        </authorList>
    </citation>
    <scope>NUCLEOTIDE SEQUENCE [LARGE SCALE GENOMIC DNA]</scope>
    <source>
        <strain evidence="9 10">DSM 23974</strain>
    </source>
</reference>
<dbReference type="Gene3D" id="3.40.50.850">
    <property type="entry name" value="Isochorismatase-like"/>
    <property type="match status" value="1"/>
</dbReference>
<feature type="domain" description="Isochorismatase-like" evidence="8">
    <location>
        <begin position="156"/>
        <end position="225"/>
    </location>
</feature>
<evidence type="ECO:0000256" key="7">
    <source>
        <dbReference type="ARBA" id="ARBA00043224"/>
    </source>
</evidence>
<dbReference type="GO" id="GO:0046872">
    <property type="term" value="F:metal ion binding"/>
    <property type="evidence" value="ECO:0007669"/>
    <property type="project" value="UniProtKB-KW"/>
</dbReference>
<evidence type="ECO:0000256" key="6">
    <source>
        <dbReference type="ARBA" id="ARBA00039017"/>
    </source>
</evidence>
<comment type="pathway">
    <text evidence="5">Cofactor biosynthesis; nicotinate biosynthesis; nicotinate from nicotinamide: step 1/1.</text>
</comment>
<gene>
    <name evidence="9" type="ORF">HDA30_000475</name>
</gene>
<dbReference type="PANTHER" id="PTHR11080">
    <property type="entry name" value="PYRAZINAMIDASE/NICOTINAMIDASE"/>
    <property type="match status" value="1"/>
</dbReference>
<organism evidence="9 10">
    <name type="scientific">Micrococcus cohnii</name>
    <dbReference type="NCBI Taxonomy" id="993416"/>
    <lineage>
        <taxon>Bacteria</taxon>
        <taxon>Bacillati</taxon>
        <taxon>Actinomycetota</taxon>
        <taxon>Actinomycetes</taxon>
        <taxon>Micrococcales</taxon>
        <taxon>Micrococcaceae</taxon>
        <taxon>Micrococcus</taxon>
    </lineage>
</organism>
<dbReference type="PANTHER" id="PTHR11080:SF2">
    <property type="entry name" value="LD05707P"/>
    <property type="match status" value="1"/>
</dbReference>
<evidence type="ECO:0000256" key="3">
    <source>
        <dbReference type="ARBA" id="ARBA00022723"/>
    </source>
</evidence>
<evidence type="ECO:0000313" key="10">
    <source>
        <dbReference type="Proteomes" id="UP000540191"/>
    </source>
</evidence>
<dbReference type="SUPFAM" id="SSF52499">
    <property type="entry name" value="Isochorismatase-like hydrolases"/>
    <property type="match status" value="1"/>
</dbReference>
<proteinExistence type="inferred from homology"/>
<dbReference type="AlphaFoldDB" id="A0A7W7GMS0"/>
<keyword evidence="2" id="KW-0662">Pyridine nucleotide biosynthesis</keyword>
<dbReference type="Pfam" id="PF00857">
    <property type="entry name" value="Isochorismatase"/>
    <property type="match status" value="2"/>
</dbReference>
<accession>A0A7W7GMS0</accession>
<dbReference type="EC" id="3.5.1.19" evidence="6"/>
<evidence type="ECO:0000259" key="8">
    <source>
        <dbReference type="Pfam" id="PF00857"/>
    </source>
</evidence>
<feature type="domain" description="Isochorismatase-like" evidence="8">
    <location>
        <begin position="9"/>
        <end position="114"/>
    </location>
</feature>
<protein>
    <recommendedName>
        <fullName evidence="6">nicotinamidase</fullName>
        <ecNumber evidence="6">3.5.1.19</ecNumber>
    </recommendedName>
    <alternativeName>
        <fullName evidence="7">Nicotinamide deamidase</fullName>
    </alternativeName>
</protein>
<dbReference type="InterPro" id="IPR000868">
    <property type="entry name" value="Isochorismatase-like_dom"/>
</dbReference>